<dbReference type="PANTHER" id="PTHR47506:SF1">
    <property type="entry name" value="HTH-TYPE TRANSCRIPTIONAL REGULATOR YJDC"/>
    <property type="match status" value="1"/>
</dbReference>
<dbReference type="InterPro" id="IPR011075">
    <property type="entry name" value="TetR_C"/>
</dbReference>
<dbReference type="InterPro" id="IPR009057">
    <property type="entry name" value="Homeodomain-like_sf"/>
</dbReference>
<dbReference type="PROSITE" id="PS01081">
    <property type="entry name" value="HTH_TETR_1"/>
    <property type="match status" value="1"/>
</dbReference>
<proteinExistence type="predicted"/>
<keyword evidence="1" id="KW-0805">Transcription regulation</keyword>
<feature type="domain" description="HTH tetR-type" evidence="5">
    <location>
        <begin position="9"/>
        <end position="69"/>
    </location>
</feature>
<evidence type="ECO:0000313" key="6">
    <source>
        <dbReference type="EMBL" id="GAA0934287.1"/>
    </source>
</evidence>
<dbReference type="PANTHER" id="PTHR47506">
    <property type="entry name" value="TRANSCRIPTIONAL REGULATORY PROTEIN"/>
    <property type="match status" value="1"/>
</dbReference>
<evidence type="ECO:0000256" key="3">
    <source>
        <dbReference type="ARBA" id="ARBA00023163"/>
    </source>
</evidence>
<dbReference type="InterPro" id="IPR036271">
    <property type="entry name" value="Tet_transcr_reg_TetR-rel_C_sf"/>
</dbReference>
<dbReference type="Pfam" id="PF16925">
    <property type="entry name" value="TetR_C_13"/>
    <property type="match status" value="1"/>
</dbReference>
<dbReference type="Proteomes" id="UP001499967">
    <property type="component" value="Unassembled WGS sequence"/>
</dbReference>
<accession>A0ABN1PXI4</accession>
<reference evidence="6 7" key="1">
    <citation type="journal article" date="2019" name="Int. J. Syst. Evol. Microbiol.">
        <title>The Global Catalogue of Microorganisms (GCM) 10K type strain sequencing project: providing services to taxonomists for standard genome sequencing and annotation.</title>
        <authorList>
            <consortium name="The Broad Institute Genomics Platform"/>
            <consortium name="The Broad Institute Genome Sequencing Center for Infectious Disease"/>
            <person name="Wu L."/>
            <person name="Ma J."/>
        </authorList>
    </citation>
    <scope>NUCLEOTIDE SEQUENCE [LARGE SCALE GENOMIC DNA]</scope>
    <source>
        <strain evidence="6 7">JCM 11117</strain>
    </source>
</reference>
<sequence length="201" mass="21373">MATAGRPRKFDEDAVLDAAMTVFWQHGYDAATLAQLREATGLSSASLYGAFGSKSELFERAVEHYVKGPGRVTDLVTDPDLSAAEALRRMLYASIAMQSDPAHPLGCLVALSATVGADTDEGAAARTAAARRRQADRDRITDCVRRGQSSGELTGDLDADAIATLVHTFLLGISTQVRDGVPPERLRSAADACLAPLRVRT</sequence>
<dbReference type="SUPFAM" id="SSF46689">
    <property type="entry name" value="Homeodomain-like"/>
    <property type="match status" value="1"/>
</dbReference>
<dbReference type="Gene3D" id="1.10.10.60">
    <property type="entry name" value="Homeodomain-like"/>
    <property type="match status" value="1"/>
</dbReference>
<feature type="DNA-binding region" description="H-T-H motif" evidence="4">
    <location>
        <begin position="32"/>
        <end position="51"/>
    </location>
</feature>
<dbReference type="EMBL" id="BAAAHP010000071">
    <property type="protein sequence ID" value="GAA0934287.1"/>
    <property type="molecule type" value="Genomic_DNA"/>
</dbReference>
<gene>
    <name evidence="6" type="ORF">GCM10009559_24700</name>
</gene>
<dbReference type="Pfam" id="PF00440">
    <property type="entry name" value="TetR_N"/>
    <property type="match status" value="1"/>
</dbReference>
<keyword evidence="3" id="KW-0804">Transcription</keyword>
<dbReference type="InterPro" id="IPR023772">
    <property type="entry name" value="DNA-bd_HTH_TetR-type_CS"/>
</dbReference>
<evidence type="ECO:0000313" key="7">
    <source>
        <dbReference type="Proteomes" id="UP001499967"/>
    </source>
</evidence>
<comment type="caution">
    <text evidence="6">The sequence shown here is derived from an EMBL/GenBank/DDBJ whole genome shotgun (WGS) entry which is preliminary data.</text>
</comment>
<name>A0ABN1PXI4_9PSEU</name>
<protein>
    <submittedName>
        <fullName evidence="6">TetR/AcrR family transcriptional regulator</fullName>
    </submittedName>
</protein>
<organism evidence="6 7">
    <name type="scientific">Pseudonocardia zijingensis</name>
    <dbReference type="NCBI Taxonomy" id="153376"/>
    <lineage>
        <taxon>Bacteria</taxon>
        <taxon>Bacillati</taxon>
        <taxon>Actinomycetota</taxon>
        <taxon>Actinomycetes</taxon>
        <taxon>Pseudonocardiales</taxon>
        <taxon>Pseudonocardiaceae</taxon>
        <taxon>Pseudonocardia</taxon>
    </lineage>
</organism>
<evidence type="ECO:0000259" key="5">
    <source>
        <dbReference type="PROSITE" id="PS50977"/>
    </source>
</evidence>
<dbReference type="Gene3D" id="1.10.357.10">
    <property type="entry name" value="Tetracycline Repressor, domain 2"/>
    <property type="match status" value="1"/>
</dbReference>
<keyword evidence="2 4" id="KW-0238">DNA-binding</keyword>
<dbReference type="PROSITE" id="PS50977">
    <property type="entry name" value="HTH_TETR_2"/>
    <property type="match status" value="1"/>
</dbReference>
<dbReference type="RefSeq" id="WP_343941464.1">
    <property type="nucleotide sequence ID" value="NZ_BAAAHP010000071.1"/>
</dbReference>
<evidence type="ECO:0000256" key="1">
    <source>
        <dbReference type="ARBA" id="ARBA00023015"/>
    </source>
</evidence>
<dbReference type="InterPro" id="IPR001647">
    <property type="entry name" value="HTH_TetR"/>
</dbReference>
<evidence type="ECO:0000256" key="2">
    <source>
        <dbReference type="ARBA" id="ARBA00023125"/>
    </source>
</evidence>
<dbReference type="SUPFAM" id="SSF48498">
    <property type="entry name" value="Tetracyclin repressor-like, C-terminal domain"/>
    <property type="match status" value="1"/>
</dbReference>
<dbReference type="PRINTS" id="PR00455">
    <property type="entry name" value="HTHTETR"/>
</dbReference>
<evidence type="ECO:0000256" key="4">
    <source>
        <dbReference type="PROSITE-ProRule" id="PRU00335"/>
    </source>
</evidence>
<keyword evidence="7" id="KW-1185">Reference proteome</keyword>